<feature type="signal peptide" evidence="2">
    <location>
        <begin position="1"/>
        <end position="23"/>
    </location>
</feature>
<comment type="caution">
    <text evidence="4">The sequence shown here is derived from an EMBL/GenBank/DDBJ whole genome shotgun (WGS) entry which is preliminary data.</text>
</comment>
<evidence type="ECO:0000256" key="1">
    <source>
        <dbReference type="ARBA" id="ARBA00022801"/>
    </source>
</evidence>
<dbReference type="Pfam" id="PF20434">
    <property type="entry name" value="BD-FAE"/>
    <property type="match status" value="1"/>
</dbReference>
<name>A0A7X8SP72_9BACT</name>
<dbReference type="InterPro" id="IPR050300">
    <property type="entry name" value="GDXG_lipolytic_enzyme"/>
</dbReference>
<dbReference type="AlphaFoldDB" id="A0A7X8SP72"/>
<reference evidence="4 5" key="1">
    <citation type="submission" date="2020-04" db="EMBL/GenBank/DDBJ databases">
        <title>Flammeovirga sp. SR4, a novel species isolated from seawater.</title>
        <authorList>
            <person name="Wang X."/>
        </authorList>
    </citation>
    <scope>NUCLEOTIDE SEQUENCE [LARGE SCALE GENOMIC DNA]</scope>
    <source>
        <strain evidence="4 5">SR4</strain>
    </source>
</reference>
<dbReference type="PANTHER" id="PTHR48081">
    <property type="entry name" value="AB HYDROLASE SUPERFAMILY PROTEIN C4A8.06C"/>
    <property type="match status" value="1"/>
</dbReference>
<keyword evidence="1 4" id="KW-0378">Hydrolase</keyword>
<dbReference type="InterPro" id="IPR049492">
    <property type="entry name" value="BD-FAE-like_dom"/>
</dbReference>
<proteinExistence type="predicted"/>
<gene>
    <name evidence="4" type="ORF">HGP29_21825</name>
</gene>
<dbReference type="PANTHER" id="PTHR48081:SF13">
    <property type="entry name" value="ALPHA_BETA HYDROLASE"/>
    <property type="match status" value="1"/>
</dbReference>
<keyword evidence="5" id="KW-1185">Reference proteome</keyword>
<evidence type="ECO:0000256" key="2">
    <source>
        <dbReference type="SAM" id="SignalP"/>
    </source>
</evidence>
<evidence type="ECO:0000313" key="4">
    <source>
        <dbReference type="EMBL" id="NLR93855.1"/>
    </source>
</evidence>
<sequence>MMRRYIFLTIVFFSLFHVASAQKKKGRTPEKEINIPEGLTYQVIQYREDVKTPKRANQLGISYKDDGQKKKPVVVFIHGGGWANGDKDNVLYQVFNVAKQGFVGVTISYRLVSEGDFPVCIEDVKEAIRCLKSKEGELPLDLDRIGIWGYSAGAHLSLMIGLSPEDTFHSGTYTEYDCKVKTIMPVSTPTDFVIKPEREWFPKFLNEEQVADIAFQQSVSPTHYVHQGQPKIFMIHGTADKIVPSYHYLNFKKVCEEKGINNFTLYEIEEGGHMLYFKRRQDVMPLFKEFLKEVKSQNI</sequence>
<dbReference type="GO" id="GO:0016787">
    <property type="term" value="F:hydrolase activity"/>
    <property type="evidence" value="ECO:0007669"/>
    <property type="project" value="UniProtKB-KW"/>
</dbReference>
<dbReference type="Proteomes" id="UP000585050">
    <property type="component" value="Unassembled WGS sequence"/>
</dbReference>
<dbReference type="Gene3D" id="3.40.50.1820">
    <property type="entry name" value="alpha/beta hydrolase"/>
    <property type="match status" value="1"/>
</dbReference>
<dbReference type="InterPro" id="IPR029058">
    <property type="entry name" value="AB_hydrolase_fold"/>
</dbReference>
<protein>
    <submittedName>
        <fullName evidence="4">Alpha/beta hydrolase</fullName>
    </submittedName>
</protein>
<feature type="chain" id="PRO_5030743594" evidence="2">
    <location>
        <begin position="24"/>
        <end position="299"/>
    </location>
</feature>
<evidence type="ECO:0000259" key="3">
    <source>
        <dbReference type="Pfam" id="PF20434"/>
    </source>
</evidence>
<evidence type="ECO:0000313" key="5">
    <source>
        <dbReference type="Proteomes" id="UP000585050"/>
    </source>
</evidence>
<dbReference type="EMBL" id="JABAIL010000008">
    <property type="protein sequence ID" value="NLR93855.1"/>
    <property type="molecule type" value="Genomic_DNA"/>
</dbReference>
<feature type="domain" description="BD-FAE-like" evidence="3">
    <location>
        <begin position="61"/>
        <end position="247"/>
    </location>
</feature>
<dbReference type="RefSeq" id="WP_168884566.1">
    <property type="nucleotide sequence ID" value="NZ_JABAIL010000008.1"/>
</dbReference>
<organism evidence="4 5">
    <name type="scientific">Flammeovirga agarivorans</name>
    <dbReference type="NCBI Taxonomy" id="2726742"/>
    <lineage>
        <taxon>Bacteria</taxon>
        <taxon>Pseudomonadati</taxon>
        <taxon>Bacteroidota</taxon>
        <taxon>Cytophagia</taxon>
        <taxon>Cytophagales</taxon>
        <taxon>Flammeovirgaceae</taxon>
        <taxon>Flammeovirga</taxon>
    </lineage>
</organism>
<accession>A0A7X8SP72</accession>
<dbReference type="SUPFAM" id="SSF53474">
    <property type="entry name" value="alpha/beta-Hydrolases"/>
    <property type="match status" value="1"/>
</dbReference>
<keyword evidence="2" id="KW-0732">Signal</keyword>